<organism evidence="2 3">
    <name type="scientific">Epibacterium ulvae</name>
    <dbReference type="NCBI Taxonomy" id="1156985"/>
    <lineage>
        <taxon>Bacteria</taxon>
        <taxon>Pseudomonadati</taxon>
        <taxon>Pseudomonadota</taxon>
        <taxon>Alphaproteobacteria</taxon>
        <taxon>Rhodobacterales</taxon>
        <taxon>Roseobacteraceae</taxon>
        <taxon>Epibacterium</taxon>
    </lineage>
</organism>
<gene>
    <name evidence="2" type="ORF">SAMN04488118_107108</name>
</gene>
<keyword evidence="3" id="KW-1185">Reference proteome</keyword>
<reference evidence="2 3" key="1">
    <citation type="submission" date="2016-10" db="EMBL/GenBank/DDBJ databases">
        <authorList>
            <person name="de Groot N.N."/>
        </authorList>
    </citation>
    <scope>NUCLEOTIDE SEQUENCE [LARGE SCALE GENOMIC DNA]</scope>
    <source>
        <strain evidence="2 3">U95</strain>
    </source>
</reference>
<dbReference type="RefSeq" id="WP_090219383.1">
    <property type="nucleotide sequence ID" value="NZ_FMWG01000007.1"/>
</dbReference>
<sequence>MNFLKALALVHLLSASAVSMIPADQLWLFGETGPFEILSLFALVLAAVVLIWHAPLRPALFPILSLLLLAERELEEDVWKDDNLLKNIAIWLDDSVLDNQVVLYGLGLFLLTTFFFFTLPYLRNRPFFKAKDVQVLAFGAVCAFIGQLGEFIAKDILNDPSPGVIGFFLGIEEVSEAYFALSVLCACVLATVHSRTPKHSMDTTALPASRI</sequence>
<feature type="transmembrane region" description="Helical" evidence="1">
    <location>
        <begin position="165"/>
        <end position="192"/>
    </location>
</feature>
<evidence type="ECO:0000256" key="1">
    <source>
        <dbReference type="SAM" id="Phobius"/>
    </source>
</evidence>
<proteinExistence type="predicted"/>
<dbReference type="STRING" id="1156985.SAMN04488118_107108"/>
<dbReference type="AlphaFoldDB" id="A0A1G5R1K8"/>
<keyword evidence="1" id="KW-0472">Membrane</keyword>
<keyword evidence="1" id="KW-0812">Transmembrane</keyword>
<accession>A0A1G5R1K8</accession>
<dbReference type="Proteomes" id="UP000198767">
    <property type="component" value="Unassembled WGS sequence"/>
</dbReference>
<evidence type="ECO:0000313" key="2">
    <source>
        <dbReference type="EMBL" id="SCZ67738.1"/>
    </source>
</evidence>
<evidence type="ECO:0000313" key="3">
    <source>
        <dbReference type="Proteomes" id="UP000198767"/>
    </source>
</evidence>
<dbReference type="EMBL" id="FMWG01000007">
    <property type="protein sequence ID" value="SCZ67738.1"/>
    <property type="molecule type" value="Genomic_DNA"/>
</dbReference>
<protein>
    <submittedName>
        <fullName evidence="2">Uncharacterized protein</fullName>
    </submittedName>
</protein>
<keyword evidence="1" id="KW-1133">Transmembrane helix</keyword>
<feature type="transmembrane region" description="Helical" evidence="1">
    <location>
        <begin position="33"/>
        <end position="52"/>
    </location>
</feature>
<feature type="transmembrane region" description="Helical" evidence="1">
    <location>
        <begin position="101"/>
        <end position="122"/>
    </location>
</feature>
<name>A0A1G5R1K8_9RHOB</name>
<feature type="transmembrane region" description="Helical" evidence="1">
    <location>
        <begin position="134"/>
        <end position="153"/>
    </location>
</feature>